<reference evidence="1 2" key="1">
    <citation type="submission" date="2019-03" db="EMBL/GenBank/DDBJ databases">
        <title>Genomic Encyclopedia of Type Strains, Phase IV (KMG-V): Genome sequencing to study the core and pangenomes of soil and plant-associated prokaryotes.</title>
        <authorList>
            <person name="Whitman W."/>
        </authorList>
    </citation>
    <scope>NUCLEOTIDE SEQUENCE [LARGE SCALE GENOMIC DNA]</scope>
    <source>
        <strain evidence="1 2">23C40</strain>
    </source>
</reference>
<dbReference type="Proteomes" id="UP000295043">
    <property type="component" value="Unassembled WGS sequence"/>
</dbReference>
<organism evidence="1 2">
    <name type="scientific">Sinorhizobium americanum</name>
    <dbReference type="NCBI Taxonomy" id="194963"/>
    <lineage>
        <taxon>Bacteria</taxon>
        <taxon>Pseudomonadati</taxon>
        <taxon>Pseudomonadota</taxon>
        <taxon>Alphaproteobacteria</taxon>
        <taxon>Hyphomicrobiales</taxon>
        <taxon>Rhizobiaceae</taxon>
        <taxon>Sinorhizobium/Ensifer group</taxon>
        <taxon>Sinorhizobium</taxon>
    </lineage>
</organism>
<accession>A0A4R2BRI6</accession>
<dbReference type="AlphaFoldDB" id="A0A4R2BRI6"/>
<dbReference type="EMBL" id="SLVU01000008">
    <property type="protein sequence ID" value="TCN30318.1"/>
    <property type="molecule type" value="Genomic_DNA"/>
</dbReference>
<comment type="caution">
    <text evidence="1">The sequence shown here is derived from an EMBL/GenBank/DDBJ whole genome shotgun (WGS) entry which is preliminary data.</text>
</comment>
<proteinExistence type="predicted"/>
<gene>
    <name evidence="1" type="ORF">EV184_108192</name>
</gene>
<name>A0A4R2BRI6_9HYPH</name>
<dbReference type="RefSeq" id="WP_132075842.1">
    <property type="nucleotide sequence ID" value="NZ_SLVU01000008.1"/>
</dbReference>
<protein>
    <submittedName>
        <fullName evidence="1">Uncharacterized protein</fullName>
    </submittedName>
</protein>
<sequence>MSLKPVSFSKPLEHLPRLSKPYVPGKQDARFWTDTELTVIRTYYVSGGAGACMAHLPAHRTISGVYQQAKKLGLSGDPNKPRNSYKSTPELDERIREEWVKLDGRKRGEVEDLAARLSVPRWWLTKRATKLGLTIAHKKEPPWTAVEDALMRRVPLHDPDKCSDIFREHGFKRSPTAIVVRAKRLDLSRRATREELSATRAAKILGVDGKWVTGRILAGELRATKRDDKRLPQQGGQSWDIRPEDLRRYVIDHLEQVDLRKVDKFEFVALIAGEGA</sequence>
<evidence type="ECO:0000313" key="2">
    <source>
        <dbReference type="Proteomes" id="UP000295043"/>
    </source>
</evidence>
<evidence type="ECO:0000313" key="1">
    <source>
        <dbReference type="EMBL" id="TCN30318.1"/>
    </source>
</evidence>